<gene>
    <name evidence="1" type="ORF">DPMN_097391</name>
    <name evidence="2" type="ORF">DPMN_097392</name>
</gene>
<dbReference type="EMBL" id="JAIWYP010000003">
    <property type="protein sequence ID" value="KAH3854838.1"/>
    <property type="molecule type" value="Genomic_DNA"/>
</dbReference>
<dbReference type="AlphaFoldDB" id="A0A9D4R5P9"/>
<dbReference type="Proteomes" id="UP000828390">
    <property type="component" value="Unassembled WGS sequence"/>
</dbReference>
<reference evidence="1" key="2">
    <citation type="submission" date="2020-11" db="EMBL/GenBank/DDBJ databases">
        <authorList>
            <person name="McCartney M.A."/>
            <person name="Auch B."/>
            <person name="Kono T."/>
            <person name="Mallez S."/>
            <person name="Becker A."/>
            <person name="Gohl D.M."/>
            <person name="Silverstein K.A.T."/>
            <person name="Koren S."/>
            <person name="Bechman K.B."/>
            <person name="Herman A."/>
            <person name="Abrahante J.E."/>
            <person name="Garbe J."/>
        </authorList>
    </citation>
    <scope>NUCLEOTIDE SEQUENCE</scope>
    <source>
        <strain evidence="1">Duluth1</strain>
        <tissue evidence="1">Whole animal</tissue>
    </source>
</reference>
<keyword evidence="3" id="KW-1185">Reference proteome</keyword>
<sequence>MRTSVKSGDKNTTLNFIEWHSTDLTGFSVQINTSKTDEDRALTDVSYVNKTITPNVGLEPTTPRLRVSCSTD</sequence>
<name>A0A9D4R5P9_DREPO</name>
<protein>
    <submittedName>
        <fullName evidence="1">Uncharacterized protein</fullName>
    </submittedName>
</protein>
<proteinExistence type="predicted"/>
<evidence type="ECO:0000313" key="2">
    <source>
        <dbReference type="EMBL" id="KAH3854838.1"/>
    </source>
</evidence>
<accession>A0A9D4R5P9</accession>
<evidence type="ECO:0000313" key="3">
    <source>
        <dbReference type="Proteomes" id="UP000828390"/>
    </source>
</evidence>
<dbReference type="EMBL" id="JAIWYP010000003">
    <property type="protein sequence ID" value="KAH3854837.1"/>
    <property type="molecule type" value="Genomic_DNA"/>
</dbReference>
<evidence type="ECO:0000313" key="1">
    <source>
        <dbReference type="EMBL" id="KAH3854837.1"/>
    </source>
</evidence>
<comment type="caution">
    <text evidence="1">The sequence shown here is derived from an EMBL/GenBank/DDBJ whole genome shotgun (WGS) entry which is preliminary data.</text>
</comment>
<organism evidence="1 3">
    <name type="scientific">Dreissena polymorpha</name>
    <name type="common">Zebra mussel</name>
    <name type="synonym">Mytilus polymorpha</name>
    <dbReference type="NCBI Taxonomy" id="45954"/>
    <lineage>
        <taxon>Eukaryota</taxon>
        <taxon>Metazoa</taxon>
        <taxon>Spiralia</taxon>
        <taxon>Lophotrochozoa</taxon>
        <taxon>Mollusca</taxon>
        <taxon>Bivalvia</taxon>
        <taxon>Autobranchia</taxon>
        <taxon>Heteroconchia</taxon>
        <taxon>Euheterodonta</taxon>
        <taxon>Imparidentia</taxon>
        <taxon>Neoheterodontei</taxon>
        <taxon>Myida</taxon>
        <taxon>Dreissenoidea</taxon>
        <taxon>Dreissenidae</taxon>
        <taxon>Dreissena</taxon>
    </lineage>
</organism>
<reference evidence="1" key="1">
    <citation type="journal article" date="2019" name="bioRxiv">
        <title>The Genome of the Zebra Mussel, Dreissena polymorpha: A Resource for Invasive Species Research.</title>
        <authorList>
            <person name="McCartney M.A."/>
            <person name="Auch B."/>
            <person name="Kono T."/>
            <person name="Mallez S."/>
            <person name="Zhang Y."/>
            <person name="Obille A."/>
            <person name="Becker A."/>
            <person name="Abrahante J.E."/>
            <person name="Garbe J."/>
            <person name="Badalamenti J.P."/>
            <person name="Herman A."/>
            <person name="Mangelson H."/>
            <person name="Liachko I."/>
            <person name="Sullivan S."/>
            <person name="Sone E.D."/>
            <person name="Koren S."/>
            <person name="Silverstein K.A.T."/>
            <person name="Beckman K.B."/>
            <person name="Gohl D.M."/>
        </authorList>
    </citation>
    <scope>NUCLEOTIDE SEQUENCE</scope>
    <source>
        <strain evidence="1">Duluth1</strain>
        <tissue evidence="1">Whole animal</tissue>
    </source>
</reference>